<gene>
    <name evidence="2" type="ORF">HNQ64_002087</name>
</gene>
<dbReference type="EMBL" id="JACHIF010000003">
    <property type="protein sequence ID" value="MBB5037838.1"/>
    <property type="molecule type" value="Genomic_DNA"/>
</dbReference>
<evidence type="ECO:0000313" key="2">
    <source>
        <dbReference type="EMBL" id="MBB5037838.1"/>
    </source>
</evidence>
<comment type="caution">
    <text evidence="2">The sequence shown here is derived from an EMBL/GenBank/DDBJ whole genome shotgun (WGS) entry which is preliminary data.</text>
</comment>
<accession>A0A7W7YKE4</accession>
<dbReference type="RefSeq" id="WP_184208084.1">
    <property type="nucleotide sequence ID" value="NZ_JACHIF010000003.1"/>
</dbReference>
<name>A0A7W7YKE4_9BACT</name>
<evidence type="ECO:0000313" key="3">
    <source>
        <dbReference type="Proteomes" id="UP000534294"/>
    </source>
</evidence>
<feature type="region of interest" description="Disordered" evidence="1">
    <location>
        <begin position="1"/>
        <end position="72"/>
    </location>
</feature>
<protein>
    <submittedName>
        <fullName evidence="2">Uncharacterized protein</fullName>
    </submittedName>
</protein>
<feature type="compositionally biased region" description="Low complexity" evidence="1">
    <location>
        <begin position="16"/>
        <end position="32"/>
    </location>
</feature>
<dbReference type="AlphaFoldDB" id="A0A7W7YKE4"/>
<reference evidence="2 3" key="1">
    <citation type="submission" date="2020-08" db="EMBL/GenBank/DDBJ databases">
        <title>Genomic Encyclopedia of Type Strains, Phase IV (KMG-IV): sequencing the most valuable type-strain genomes for metagenomic binning, comparative biology and taxonomic classification.</title>
        <authorList>
            <person name="Goeker M."/>
        </authorList>
    </citation>
    <scope>NUCLEOTIDE SEQUENCE [LARGE SCALE GENOMIC DNA]</scope>
    <source>
        <strain evidence="2 3">DSM 12251</strain>
    </source>
</reference>
<keyword evidence="3" id="KW-1185">Reference proteome</keyword>
<evidence type="ECO:0000256" key="1">
    <source>
        <dbReference type="SAM" id="MobiDB-lite"/>
    </source>
</evidence>
<feature type="compositionally biased region" description="Low complexity" evidence="1">
    <location>
        <begin position="39"/>
        <end position="48"/>
    </location>
</feature>
<organism evidence="2 3">
    <name type="scientific">Prosthecobacter dejongeii</name>
    <dbReference type="NCBI Taxonomy" id="48465"/>
    <lineage>
        <taxon>Bacteria</taxon>
        <taxon>Pseudomonadati</taxon>
        <taxon>Verrucomicrobiota</taxon>
        <taxon>Verrucomicrobiia</taxon>
        <taxon>Verrucomicrobiales</taxon>
        <taxon>Verrucomicrobiaceae</taxon>
        <taxon>Prosthecobacter</taxon>
    </lineage>
</organism>
<dbReference type="Proteomes" id="UP000534294">
    <property type="component" value="Unassembled WGS sequence"/>
</dbReference>
<sequence>MAKKALLHKNMGVKPAATSKKPSSVVKTKAPVGKVSNQPGPKKIAKPAIRPPLLPTRPTAHEASASPSPPAIQEIAPTGLPKTVPLTVSVQTSQGLAANGNTHPANLLVIVTCAGWPVTELDKNHFTLMEHFEVPGQVASFSNSISSFRNAGSGAYLLQTKPINGAPWKTGHHLGQLLVSNSEDQQGQAAFKLIVR</sequence>
<proteinExistence type="predicted"/>